<keyword evidence="1" id="KW-0812">Transmembrane</keyword>
<organism evidence="4">
    <name type="scientific">Schistosoma curassoni</name>
    <dbReference type="NCBI Taxonomy" id="6186"/>
    <lineage>
        <taxon>Eukaryota</taxon>
        <taxon>Metazoa</taxon>
        <taxon>Spiralia</taxon>
        <taxon>Lophotrochozoa</taxon>
        <taxon>Platyhelminthes</taxon>
        <taxon>Trematoda</taxon>
        <taxon>Digenea</taxon>
        <taxon>Strigeidida</taxon>
        <taxon>Schistosomatoidea</taxon>
        <taxon>Schistosomatidae</taxon>
        <taxon>Schistosoma</taxon>
    </lineage>
</organism>
<sequence length="297" mass="33171">MDTENSVVQSFLTQLESSSPIIKSEKSYNKPTNHPTSPIFNSEFLFRQQICHFLPVISVPINEENISSNKEGIITSLHKKIRPNNIKRIIWTSAISTFVDFDWNSEEQANNLFITAIIVGIVMISCIGIVDVGGKILKILYINPTVSMSDIKKWKSHSKAPNNTEESINYVRNTENIILISPQPAPIIPWPTKPLLKMSSQLSPTNREKLSPESSVSVIKEPENQLPLTAFYLDSNLVLTQSNTTPIINNKTLQLDDISHSLPVFIAHSPSSTPVIALKTDSWASTNQLSGIFFEKT</sequence>
<evidence type="ECO:0000313" key="4">
    <source>
        <dbReference type="WBParaSite" id="SCUD_0001094401-mRNA-1"/>
    </source>
</evidence>
<reference evidence="2 3" key="2">
    <citation type="submission" date="2018-11" db="EMBL/GenBank/DDBJ databases">
        <authorList>
            <consortium name="Pathogen Informatics"/>
        </authorList>
    </citation>
    <scope>NUCLEOTIDE SEQUENCE [LARGE SCALE GENOMIC DNA]</scope>
    <source>
        <strain evidence="2">Dakar</strain>
        <strain evidence="3">Dakar, Senegal</strain>
    </source>
</reference>
<proteinExistence type="predicted"/>
<keyword evidence="1" id="KW-0472">Membrane</keyword>
<evidence type="ECO:0000313" key="3">
    <source>
        <dbReference type="Proteomes" id="UP000279833"/>
    </source>
</evidence>
<protein>
    <submittedName>
        <fullName evidence="4">Transmembrane protein</fullName>
    </submittedName>
</protein>
<dbReference type="Proteomes" id="UP000279833">
    <property type="component" value="Unassembled WGS sequence"/>
</dbReference>
<gene>
    <name evidence="2" type="ORF">SCUD_LOCUS10944</name>
</gene>
<keyword evidence="1" id="KW-1133">Transmembrane helix</keyword>
<accession>A0A183K7G7</accession>
<dbReference type="WBParaSite" id="SCUD_0001094401-mRNA-1">
    <property type="protein sequence ID" value="SCUD_0001094401-mRNA-1"/>
    <property type="gene ID" value="SCUD_0001094401"/>
</dbReference>
<feature type="transmembrane region" description="Helical" evidence="1">
    <location>
        <begin position="112"/>
        <end position="130"/>
    </location>
</feature>
<reference evidence="4" key="1">
    <citation type="submission" date="2016-06" db="UniProtKB">
        <authorList>
            <consortium name="WormBaseParasite"/>
        </authorList>
    </citation>
    <scope>IDENTIFICATION</scope>
</reference>
<dbReference type="AlphaFoldDB" id="A0A183K7G7"/>
<dbReference type="EMBL" id="UZAK01034087">
    <property type="protein sequence ID" value="VDP42274.1"/>
    <property type="molecule type" value="Genomic_DNA"/>
</dbReference>
<evidence type="ECO:0000256" key="1">
    <source>
        <dbReference type="SAM" id="Phobius"/>
    </source>
</evidence>
<keyword evidence="3" id="KW-1185">Reference proteome</keyword>
<name>A0A183K7G7_9TREM</name>
<evidence type="ECO:0000313" key="2">
    <source>
        <dbReference type="EMBL" id="VDP42274.1"/>
    </source>
</evidence>